<dbReference type="AlphaFoldDB" id="G3VT10"/>
<feature type="region of interest" description="Disordered" evidence="1">
    <location>
        <begin position="109"/>
        <end position="128"/>
    </location>
</feature>
<dbReference type="SUPFAM" id="SSF109640">
    <property type="entry name" value="KRAB domain (Kruppel-associated box)"/>
    <property type="match status" value="1"/>
</dbReference>
<protein>
    <submittedName>
        <fullName evidence="3">KIAA1586</fullName>
    </submittedName>
</protein>
<dbReference type="Proteomes" id="UP000007648">
    <property type="component" value="Unassembled WGS sequence"/>
</dbReference>
<dbReference type="FunCoup" id="G3VT10">
    <property type="interactions" value="148"/>
</dbReference>
<dbReference type="PANTHER" id="PTHR46880:SF8">
    <property type="entry name" value="E3 SUMO-PROTEIN LIGASE KIAA1586"/>
    <property type="match status" value="1"/>
</dbReference>
<evidence type="ECO:0000313" key="4">
    <source>
        <dbReference type="Proteomes" id="UP000007648"/>
    </source>
</evidence>
<dbReference type="KEGG" id="shr:116423048"/>
<dbReference type="GeneTree" id="ENSGT00940000162903"/>
<feature type="domain" description="KRAB" evidence="2">
    <location>
        <begin position="50"/>
        <end position="123"/>
    </location>
</feature>
<dbReference type="Pfam" id="PF01352">
    <property type="entry name" value="KRAB"/>
    <property type="match status" value="1"/>
</dbReference>
<dbReference type="SMART" id="SM00349">
    <property type="entry name" value="KRAB"/>
    <property type="match status" value="1"/>
</dbReference>
<gene>
    <name evidence="3" type="primary">KIAA1586</name>
</gene>
<dbReference type="GeneID" id="116423048"/>
<dbReference type="CDD" id="cd07765">
    <property type="entry name" value="KRAB_A-box"/>
    <property type="match status" value="1"/>
</dbReference>
<evidence type="ECO:0000256" key="1">
    <source>
        <dbReference type="SAM" id="MobiDB-lite"/>
    </source>
</evidence>
<sequence length="928" mass="105478">MGRPMPRPARALPPQRGSPPLALASTLGFWDPSQPRAPEQGCAPCFSPPMTFGDVAVAFSREEWRRLSPAQRALYRDVMLETYENLVSVGAGLPPSKPEVISQLERGAAPWRPKAGVPSPSGADSLHQEPWDEATDLTVTQSIFLGMAAKEKDPKHNPWYPSRGECGEWEIEAGTQEGSQEAQAPEALGPLQNTFSEIMFPKISKRQSDLLIFFNVKKVKTDTENDHRNEDHYEVLEPVEPNFESLEQLVIEEQSSCSQKEKIDNLILPDCWNKKQAFLFTEQYKWLEIKEGKLGCKDCSTVRHLGVTAEKHIHVSKEWSAYLITPNGSNKITRQASLRKKIREHDVSKAHSKIQDLLKESANDSISNIIHRLNNKNIDATVRVFKTVYSLIKCNRPLSDIERAIELQEKNGIDIGNCLRTRYSATRIAEHIAKEIKMKIFKNIIEENAKICIIIDEISTVSKKSTLVIYLQCAVQSTPAPIMLFVALKELVWTTTECIFNMLLSTLDNYGFNNEYLKANLVAFCSDGANKILGRKSGVATKLLENFPKIIFWPCLNHRLQLSLDDSISEIKQVNYFKIFLDKMYSIYHQSNKNQTELETVAKELETEIIQIGQVLGPRWAACSLRVATAVWHAYPTLYMHFSHSSSSYSGLAKRLADINFLQDLALMIDILEELSLLSVALHLQSRSTNIQKAQKLIKCTIRALERLKTSTGKHESQVEDLMKSDKFKDIPFGKHNTFNALPRNMLLENIIQHMNLRLLSDRSDEATFHYLDLLEPSPWPFEELTSPWRTGEKNVHHLNEILKHEIDLNNFHDFVDNNIEANNVPIPVTIQKAKKIVSTIAISTAETERGFRLMNIICTRVRNSLTVNYVSDLVTINLLGKELADWDATPFVKSWLNCNHRLATDTRVRQKSSRTFCKNPLAPWNLQ</sequence>
<dbReference type="InterPro" id="IPR001909">
    <property type="entry name" value="KRAB"/>
</dbReference>
<reference evidence="3" key="3">
    <citation type="submission" date="2025-09" db="UniProtKB">
        <authorList>
            <consortium name="Ensembl"/>
        </authorList>
    </citation>
    <scope>IDENTIFICATION</scope>
</reference>
<dbReference type="OrthoDB" id="9886994at2759"/>
<dbReference type="GO" id="GO:0006355">
    <property type="term" value="P:regulation of DNA-templated transcription"/>
    <property type="evidence" value="ECO:0007669"/>
    <property type="project" value="InterPro"/>
</dbReference>
<proteinExistence type="predicted"/>
<dbReference type="GO" id="GO:0061665">
    <property type="term" value="F:SUMO ligase activity"/>
    <property type="evidence" value="ECO:0007669"/>
    <property type="project" value="Ensembl"/>
</dbReference>
<evidence type="ECO:0000259" key="2">
    <source>
        <dbReference type="PROSITE" id="PS50805"/>
    </source>
</evidence>
<dbReference type="InParanoid" id="G3VT10"/>
<dbReference type="InterPro" id="IPR012337">
    <property type="entry name" value="RNaseH-like_sf"/>
</dbReference>
<keyword evidence="4" id="KW-1185">Reference proteome</keyword>
<organism evidence="3 4">
    <name type="scientific">Sarcophilus harrisii</name>
    <name type="common">Tasmanian devil</name>
    <name type="synonym">Sarcophilus laniarius</name>
    <dbReference type="NCBI Taxonomy" id="9305"/>
    <lineage>
        <taxon>Eukaryota</taxon>
        <taxon>Metazoa</taxon>
        <taxon>Chordata</taxon>
        <taxon>Craniata</taxon>
        <taxon>Vertebrata</taxon>
        <taxon>Euteleostomi</taxon>
        <taxon>Mammalia</taxon>
        <taxon>Metatheria</taxon>
        <taxon>Dasyuromorphia</taxon>
        <taxon>Dasyuridae</taxon>
        <taxon>Sarcophilus</taxon>
    </lineage>
</organism>
<dbReference type="CTD" id="57691"/>
<dbReference type="Ensembl" id="ENSSHAT00000006369.2">
    <property type="protein sequence ID" value="ENSSHAP00000006315.2"/>
    <property type="gene ID" value="ENSSHAG00000005498.2"/>
</dbReference>
<accession>G3VT10</accession>
<reference evidence="3" key="2">
    <citation type="submission" date="2025-08" db="UniProtKB">
        <authorList>
            <consortium name="Ensembl"/>
        </authorList>
    </citation>
    <scope>IDENTIFICATION</scope>
</reference>
<dbReference type="InterPro" id="IPR036051">
    <property type="entry name" value="KRAB_dom_sf"/>
</dbReference>
<dbReference type="RefSeq" id="XP_031819824.1">
    <property type="nucleotide sequence ID" value="XM_031963964.1"/>
</dbReference>
<dbReference type="PANTHER" id="PTHR46880">
    <property type="entry name" value="RAS-ASSOCIATING DOMAIN-CONTAINING PROTEIN"/>
    <property type="match status" value="1"/>
</dbReference>
<dbReference type="GO" id="GO:0016925">
    <property type="term" value="P:protein sumoylation"/>
    <property type="evidence" value="ECO:0007669"/>
    <property type="project" value="Ensembl"/>
</dbReference>
<dbReference type="HOGENOM" id="CLU_015859_0_0_1"/>
<dbReference type="PROSITE" id="PS50805">
    <property type="entry name" value="KRAB"/>
    <property type="match status" value="1"/>
</dbReference>
<reference evidence="3 4" key="1">
    <citation type="journal article" date="2011" name="Proc. Natl. Acad. Sci. U.S.A.">
        <title>Genetic diversity and population structure of the endangered marsupial Sarcophilus harrisii (Tasmanian devil).</title>
        <authorList>
            <person name="Miller W."/>
            <person name="Hayes V.M."/>
            <person name="Ratan A."/>
            <person name="Petersen D.C."/>
            <person name="Wittekindt N.E."/>
            <person name="Miller J."/>
            <person name="Walenz B."/>
            <person name="Knight J."/>
            <person name="Qi J."/>
            <person name="Zhao F."/>
            <person name="Wang Q."/>
            <person name="Bedoya-Reina O.C."/>
            <person name="Katiyar N."/>
            <person name="Tomsho L.P."/>
            <person name="Kasson L.M."/>
            <person name="Hardie R.A."/>
            <person name="Woodbridge P."/>
            <person name="Tindall E.A."/>
            <person name="Bertelsen M.F."/>
            <person name="Dixon D."/>
            <person name="Pyecroft S."/>
            <person name="Helgen K.M."/>
            <person name="Lesk A.M."/>
            <person name="Pringle T.H."/>
            <person name="Patterson N."/>
            <person name="Zhang Y."/>
            <person name="Kreiss A."/>
            <person name="Woods G.M."/>
            <person name="Jones M.E."/>
            <person name="Schuster S.C."/>
        </authorList>
    </citation>
    <scope>NUCLEOTIDE SEQUENCE [LARGE SCALE GENOMIC DNA]</scope>
</reference>
<evidence type="ECO:0000313" key="3">
    <source>
        <dbReference type="Ensembl" id="ENSSHAP00000006315.2"/>
    </source>
</evidence>
<dbReference type="Gene3D" id="6.10.140.140">
    <property type="match status" value="1"/>
</dbReference>
<dbReference type="SUPFAM" id="SSF53098">
    <property type="entry name" value="Ribonuclease H-like"/>
    <property type="match status" value="1"/>
</dbReference>
<name>G3VT10_SARHA</name>